<evidence type="ECO:0000313" key="2">
    <source>
        <dbReference type="Proteomes" id="UP000782554"/>
    </source>
</evidence>
<proteinExistence type="predicted"/>
<dbReference type="RefSeq" id="WP_221603957.1">
    <property type="nucleotide sequence ID" value="NZ_JAIGNU010000004.1"/>
</dbReference>
<organism evidence="1 2">
    <name type="scientific">Qipengyuania mesophila</name>
    <dbReference type="NCBI Taxonomy" id="2867246"/>
    <lineage>
        <taxon>Bacteria</taxon>
        <taxon>Pseudomonadati</taxon>
        <taxon>Pseudomonadota</taxon>
        <taxon>Alphaproteobacteria</taxon>
        <taxon>Sphingomonadales</taxon>
        <taxon>Erythrobacteraceae</taxon>
        <taxon>Qipengyuania</taxon>
    </lineage>
</organism>
<comment type="caution">
    <text evidence="1">The sequence shown here is derived from an EMBL/GenBank/DDBJ whole genome shotgun (WGS) entry which is preliminary data.</text>
</comment>
<dbReference type="EMBL" id="JAIGNU010000004">
    <property type="protein sequence ID" value="MBX7502772.1"/>
    <property type="molecule type" value="Genomic_DNA"/>
</dbReference>
<evidence type="ECO:0008006" key="3">
    <source>
        <dbReference type="Google" id="ProtNLM"/>
    </source>
</evidence>
<name>A0ABS7JYN4_9SPHN</name>
<keyword evidence="2" id="KW-1185">Reference proteome</keyword>
<reference evidence="1 2" key="1">
    <citation type="submission" date="2021-08" db="EMBL/GenBank/DDBJ databases">
        <title>Comparative Genomics Analysis of the Genus Qipengyuania Reveals Extensive Genetic Diversity and Metabolic Versatility, Including the Description of Fifteen Novel Species.</title>
        <authorList>
            <person name="Liu Y."/>
        </authorList>
    </citation>
    <scope>NUCLEOTIDE SEQUENCE [LARGE SCALE GENOMIC DNA]</scope>
    <source>
        <strain evidence="1 2">YG27</strain>
    </source>
</reference>
<dbReference type="Proteomes" id="UP000782554">
    <property type="component" value="Unassembled WGS sequence"/>
</dbReference>
<evidence type="ECO:0000313" key="1">
    <source>
        <dbReference type="EMBL" id="MBX7502772.1"/>
    </source>
</evidence>
<protein>
    <recommendedName>
        <fullName evidence="3">Phytoene synthase</fullName>
    </recommendedName>
</protein>
<sequence length="220" mass="23969">MERAELIDECPEVSRIALASAGRDRDLWLAAFALDGRIGRMVLGATEPMLGQMRLAWWRDQFGQPATARPDGDPLLDLIGRSWEGCERALRDLVDGWEALLSQRPLSEADRASFVAGRASLARALAERAGSPSAANEAERAGTLWALADLAVHTQEPDERDAVLNRAAEIARQNLRLPRPLRPLSVIGGLARRSLNSGGRPLLGDRLSPLIALRLGLFGR</sequence>
<accession>A0ABS7JYN4</accession>
<gene>
    <name evidence="1" type="ORF">K3181_15125</name>
</gene>